<evidence type="ECO:0000259" key="3">
    <source>
        <dbReference type="Pfam" id="PF25335"/>
    </source>
</evidence>
<dbReference type="EMBL" id="GEVL01001540">
    <property type="protein sequence ID" value="JAU75801.1"/>
    <property type="molecule type" value="Transcribed_RNA"/>
</dbReference>
<evidence type="ECO:0000313" key="4">
    <source>
        <dbReference type="EMBL" id="JAU75801.1"/>
    </source>
</evidence>
<dbReference type="GO" id="GO:0042274">
    <property type="term" value="P:ribosomal small subunit biogenesis"/>
    <property type="evidence" value="ECO:0007669"/>
    <property type="project" value="InterPro"/>
</dbReference>
<accession>A0A1J3I5M5</accession>
<feature type="region of interest" description="Disordered" evidence="2">
    <location>
        <begin position="424"/>
        <end position="443"/>
    </location>
</feature>
<dbReference type="InterPro" id="IPR057518">
    <property type="entry name" value="GRDP_C"/>
</dbReference>
<feature type="compositionally biased region" description="Acidic residues" evidence="2">
    <location>
        <begin position="654"/>
        <end position="665"/>
    </location>
</feature>
<name>A0A1J3I5M5_NOCCA</name>
<evidence type="ECO:0000256" key="1">
    <source>
        <dbReference type="ARBA" id="ARBA00009078"/>
    </source>
</evidence>
<feature type="region of interest" description="Disordered" evidence="2">
    <location>
        <begin position="605"/>
        <end position="626"/>
    </location>
</feature>
<feature type="region of interest" description="Disordered" evidence="2">
    <location>
        <begin position="809"/>
        <end position="882"/>
    </location>
</feature>
<dbReference type="PANTHER" id="PTHR21531">
    <property type="entry name" value="LOW-TEMPERATURE VIABILITY PROTEIN LTV1-RELATED"/>
    <property type="match status" value="1"/>
</dbReference>
<dbReference type="PANTHER" id="PTHR21531:SF0">
    <property type="entry name" value="PROTEIN LTV1 HOMOLOG"/>
    <property type="match status" value="1"/>
</dbReference>
<dbReference type="InterPro" id="IPR009836">
    <property type="entry name" value="GRDP-like"/>
</dbReference>
<sequence>MSETVYLIAARLRYKAFLLILNKFQDEVSRLLPASDILLMWLTHQSYPTIYGEDVDEMLEEITKKVVRNGENVDKSQVETTKKLWNRYFNQPYEKAGGELIANEPRLCGKNAAFYWPVSDIDVNTTAYKSVRPRFVLELCIFIRMNVKAERNESMDRSFLRLRVARGHRKLQLDKKMTDLSLDASSWQRVWHLYCEFGTQGVVLESHCDRGRSRSRSRGICFGSGKAEAMIAFPWNDLLRAHSLASGRFLGKQVSVFASVTPPVQAPYLLRFVPDRVTDDSGDMVSDSIQRTNNFMPQEGRWLTRTVLDHSGRECFVIRIRVGKGMFKRGGEVPSPVKSEERITEIRVGSWSYLEGSIGKAPPKVVGTVTPKEPVADWDAAWEFSTGDELRIRLDSSGSISELGLNSRTSSSLVKLLTGRRMQYKRDNEEEEEEEEDDSKFEDAPEDLAYGYSGFAGDSSNPLPANVRKEILQLGYPDDGYNYLDHLREIKNTGGGSNFYANPKFEINPLHRDVKAYDASRVQVSGVLNEEANENKSLFSVASRTVNVKVQKVIDLEPEVAALLEKSDESEFGSDVEDLEEDFVIQATLTEQGETSGVSDINELEFPKRPVGGRDRGSAKPVDEKPRVPREIDEQFDELELNEYRSDSDNDGYMGEDGEEGEEFMDQQSVQNLIYEKPKDYELEEKYMNPADILKNSDSVKDKEELATAADLIRRTVEYGENLENGNDGEFEELVEESSDESEKFDCESIVSTFSNLDNHPGKIYAPETARRKKLSETVANALSSNGKIITLQGKEKLPVEFLPGRKAEQTGVKPVIPKAEPIKRKTHGQESKEEKKERKTAVKSERREARKMKKETKELYRGETQRAQRAVAVSGPSSIHL</sequence>
<feature type="domain" description="GRPD C-terminal" evidence="3">
    <location>
        <begin position="307"/>
        <end position="436"/>
    </location>
</feature>
<comment type="similarity">
    <text evidence="1">Belongs to the LTV1 family.</text>
</comment>
<feature type="region of interest" description="Disordered" evidence="2">
    <location>
        <begin position="643"/>
        <end position="668"/>
    </location>
</feature>
<feature type="compositionally biased region" description="Basic and acidic residues" evidence="2">
    <location>
        <begin position="821"/>
        <end position="849"/>
    </location>
</feature>
<dbReference type="GO" id="GO:0030688">
    <property type="term" value="C:preribosome, small subunit precursor"/>
    <property type="evidence" value="ECO:0007669"/>
    <property type="project" value="TreeGrafter"/>
</dbReference>
<dbReference type="Pfam" id="PF25335">
    <property type="entry name" value="GRDP_C"/>
    <property type="match status" value="1"/>
</dbReference>
<dbReference type="InterPro" id="IPR007307">
    <property type="entry name" value="Ltv1"/>
</dbReference>
<dbReference type="AlphaFoldDB" id="A0A1J3I5M5"/>
<organism evidence="4">
    <name type="scientific">Noccaea caerulescens</name>
    <name type="common">Alpine penny-cress</name>
    <name type="synonym">Thlaspi caerulescens</name>
    <dbReference type="NCBI Taxonomy" id="107243"/>
    <lineage>
        <taxon>Eukaryota</taxon>
        <taxon>Viridiplantae</taxon>
        <taxon>Streptophyta</taxon>
        <taxon>Embryophyta</taxon>
        <taxon>Tracheophyta</taxon>
        <taxon>Spermatophyta</taxon>
        <taxon>Magnoliopsida</taxon>
        <taxon>eudicotyledons</taxon>
        <taxon>Gunneridae</taxon>
        <taxon>Pentapetalae</taxon>
        <taxon>rosids</taxon>
        <taxon>malvids</taxon>
        <taxon>Brassicales</taxon>
        <taxon>Brassicaceae</taxon>
        <taxon>Coluteocarpeae</taxon>
        <taxon>Noccaea</taxon>
    </lineage>
</organism>
<feature type="compositionally biased region" description="Basic and acidic residues" evidence="2">
    <location>
        <begin position="856"/>
        <end position="867"/>
    </location>
</feature>
<dbReference type="GO" id="GO:0005634">
    <property type="term" value="C:nucleus"/>
    <property type="evidence" value="ECO:0007669"/>
    <property type="project" value="TreeGrafter"/>
</dbReference>
<evidence type="ECO:0000256" key="2">
    <source>
        <dbReference type="SAM" id="MobiDB-lite"/>
    </source>
</evidence>
<gene>
    <name evidence="4" type="ORF">LE_TR18213_c0_g1_i1_g.58754</name>
</gene>
<dbReference type="Pfam" id="PF07173">
    <property type="entry name" value="GRDP-like"/>
    <property type="match status" value="1"/>
</dbReference>
<feature type="compositionally biased region" description="Acidic residues" evidence="2">
    <location>
        <begin position="429"/>
        <end position="443"/>
    </location>
</feature>
<protein>
    <submittedName>
        <fullName evidence="4">Protein LTV1-like protein</fullName>
    </submittedName>
</protein>
<proteinExistence type="inferred from homology"/>
<dbReference type="GO" id="GO:0000056">
    <property type="term" value="P:ribosomal small subunit export from nucleus"/>
    <property type="evidence" value="ECO:0007669"/>
    <property type="project" value="TreeGrafter"/>
</dbReference>
<reference evidence="4" key="1">
    <citation type="submission" date="2016-07" db="EMBL/GenBank/DDBJ databases">
        <title>De novo transcriptome assembly of four accessions of the metal hyperaccumulator plant Noccaea caerulescens.</title>
        <authorList>
            <person name="Blande D."/>
            <person name="Halimaa P."/>
            <person name="Tervahauta A.I."/>
            <person name="Aarts M.G."/>
            <person name="Karenlampi S.O."/>
        </authorList>
    </citation>
    <scope>NUCLEOTIDE SEQUENCE</scope>
</reference>
<dbReference type="GO" id="GO:0005829">
    <property type="term" value="C:cytosol"/>
    <property type="evidence" value="ECO:0007669"/>
    <property type="project" value="TreeGrafter"/>
</dbReference>